<proteinExistence type="predicted"/>
<protein>
    <submittedName>
        <fullName evidence="3">Secreted protein</fullName>
    </submittedName>
</protein>
<feature type="signal peptide" evidence="1">
    <location>
        <begin position="1"/>
        <end position="18"/>
    </location>
</feature>
<dbReference type="WBParaSite" id="TMUE_3000010816.1">
    <property type="protein sequence ID" value="TMUE_3000010816.1"/>
    <property type="gene ID" value="WBGene00286537"/>
</dbReference>
<dbReference type="Proteomes" id="UP000046395">
    <property type="component" value="Unassembled WGS sequence"/>
</dbReference>
<keyword evidence="2" id="KW-1185">Reference proteome</keyword>
<sequence>MWMFRVGSALVCFTSTETGSVQAPASLYTSWSNEASIDTEVQMEIVCHFQRDRGISTKVSSLTSYGSVANNTVKNGRRRSDKFGRVTNLV</sequence>
<dbReference type="AlphaFoldDB" id="A0A5S6QTT2"/>
<reference evidence="3" key="1">
    <citation type="submission" date="2019-12" db="UniProtKB">
        <authorList>
            <consortium name="WormBaseParasite"/>
        </authorList>
    </citation>
    <scope>IDENTIFICATION</scope>
</reference>
<evidence type="ECO:0000256" key="1">
    <source>
        <dbReference type="SAM" id="SignalP"/>
    </source>
</evidence>
<evidence type="ECO:0000313" key="2">
    <source>
        <dbReference type="Proteomes" id="UP000046395"/>
    </source>
</evidence>
<keyword evidence="1" id="KW-0732">Signal</keyword>
<accession>A0A5S6QTT2</accession>
<organism evidence="2 3">
    <name type="scientific">Trichuris muris</name>
    <name type="common">Mouse whipworm</name>
    <dbReference type="NCBI Taxonomy" id="70415"/>
    <lineage>
        <taxon>Eukaryota</taxon>
        <taxon>Metazoa</taxon>
        <taxon>Ecdysozoa</taxon>
        <taxon>Nematoda</taxon>
        <taxon>Enoplea</taxon>
        <taxon>Dorylaimia</taxon>
        <taxon>Trichinellida</taxon>
        <taxon>Trichuridae</taxon>
        <taxon>Trichuris</taxon>
    </lineage>
</organism>
<name>A0A5S6QTT2_TRIMR</name>
<feature type="chain" id="PRO_5024444391" evidence="1">
    <location>
        <begin position="19"/>
        <end position="90"/>
    </location>
</feature>
<evidence type="ECO:0000313" key="3">
    <source>
        <dbReference type="WBParaSite" id="TMUE_3000010816.1"/>
    </source>
</evidence>